<dbReference type="Proteomes" id="UP001317822">
    <property type="component" value="Chromosome"/>
</dbReference>
<protein>
    <submittedName>
        <fullName evidence="2">DUF885 family protein</fullName>
    </submittedName>
</protein>
<dbReference type="PANTHER" id="PTHR33361:SF2">
    <property type="entry name" value="DUF885 DOMAIN-CONTAINING PROTEIN"/>
    <property type="match status" value="1"/>
</dbReference>
<feature type="signal peptide" evidence="1">
    <location>
        <begin position="1"/>
        <end position="22"/>
    </location>
</feature>
<feature type="chain" id="PRO_5047161396" evidence="1">
    <location>
        <begin position="23"/>
        <end position="614"/>
    </location>
</feature>
<dbReference type="Pfam" id="PF05960">
    <property type="entry name" value="DUF885"/>
    <property type="match status" value="1"/>
</dbReference>
<proteinExistence type="predicted"/>
<gene>
    <name evidence="2" type="ORF">LA521A_04090</name>
</gene>
<dbReference type="EMBL" id="AP027041">
    <property type="protein sequence ID" value="BDU15208.1"/>
    <property type="molecule type" value="Genomic_DNA"/>
</dbReference>
<dbReference type="PANTHER" id="PTHR33361">
    <property type="entry name" value="GLR0591 PROTEIN"/>
    <property type="match status" value="1"/>
</dbReference>
<organism evidence="2 3">
    <name type="scientific">Lysobacter auxotrophicus</name>
    <dbReference type="NCBI Taxonomy" id="2992573"/>
    <lineage>
        <taxon>Bacteria</taxon>
        <taxon>Pseudomonadati</taxon>
        <taxon>Pseudomonadota</taxon>
        <taxon>Gammaproteobacteria</taxon>
        <taxon>Lysobacterales</taxon>
        <taxon>Lysobacteraceae</taxon>
        <taxon>Lysobacter</taxon>
    </lineage>
</organism>
<reference evidence="2 3" key="1">
    <citation type="journal article" date="2023" name="Int. J. Syst. Evol. Microbiol.">
        <title>Physiological and genomic analyses of cobalamin (vitamin B12)-auxotrophy of Lysobacter auxotrophicus sp. nov., a methionine-auxotrophic chitinolytic bacterium isolated from chitin-treated soil.</title>
        <authorList>
            <person name="Saito A."/>
            <person name="Dohra H."/>
            <person name="Hamada M."/>
            <person name="Moriuchi R."/>
            <person name="Kotsuchibashi Y."/>
            <person name="Mori K."/>
        </authorList>
    </citation>
    <scope>NUCLEOTIDE SEQUENCE [LARGE SCALE GENOMIC DNA]</scope>
    <source>
        <strain evidence="2 3">5-21a</strain>
    </source>
</reference>
<evidence type="ECO:0000313" key="2">
    <source>
        <dbReference type="EMBL" id="BDU15208.1"/>
    </source>
</evidence>
<evidence type="ECO:0000256" key="1">
    <source>
        <dbReference type="SAM" id="SignalP"/>
    </source>
</evidence>
<sequence>MTRLSLAVVLSATLAAASPVAAFDQAETVGSMMDRQTMDEVRRNPELRTLLGLSGDGIDLSGQLTDVGLARRAELRARMQGNLDELKRFDPARLTGQERWNYGLLSWFYQTQIDLMKPDWTPAWLPAGASTYAVDQLFSIPVSLPGFLENQHPVRDEAGAVSYVSRLRAVETKIDQVRANFDMQAKQGVLPPQTAMEGAASQIRALISVDPAKSPLVTSFEPKLAALKLPDARRDALLAQAVQAVRDDANPAYARLLARLDEEIAKQPGDRGVWALPDGAAFYDAALRWNTSTNLDADRIHALGVSEVARIEREMDARLRAQGRREGSVGERMSALVTDPRFQYEDTDAGHAALIADIRRNLAKLDPHVPEYFGRTPPQPLDVRAVPKQAEANAPGAYYIQPAMDGSRPGIFFVNFGNLKANTRWSLPTLTYHEGSPGHHFQISIAQTLTDLPMLRRSLNPSAFTEGWALYAEQLGAEMGLYRDDPWGDIGRLRAELFRSVRLVVDTGLHRKRWTPQQAIDYMRAHTGMPESEVRSEVYRYLVQPGQACSYKIGHLKFVELRDRAKRELGDRFDIRAFHDLVLGNGAVPLAVLEASIDDWIATQQGGGTRAASK</sequence>
<dbReference type="RefSeq" id="WP_281780730.1">
    <property type="nucleotide sequence ID" value="NZ_AP027041.1"/>
</dbReference>
<dbReference type="InterPro" id="IPR010281">
    <property type="entry name" value="DUF885"/>
</dbReference>
<name>A0ABM8D9H0_9GAMM</name>
<accession>A0ABM8D9H0</accession>
<evidence type="ECO:0000313" key="3">
    <source>
        <dbReference type="Proteomes" id="UP001317822"/>
    </source>
</evidence>
<keyword evidence="1" id="KW-0732">Signal</keyword>
<keyword evidence="3" id="KW-1185">Reference proteome</keyword>